<feature type="domain" description="SAP" evidence="2">
    <location>
        <begin position="6"/>
        <end position="40"/>
    </location>
</feature>
<dbReference type="Proteomes" id="UP000030762">
    <property type="component" value="Unassembled WGS sequence"/>
</dbReference>
<proteinExistence type="predicted"/>
<accession>T0QWS8</accession>
<evidence type="ECO:0000256" key="1">
    <source>
        <dbReference type="SAM" id="MobiDB-lite"/>
    </source>
</evidence>
<dbReference type="InParanoid" id="T0QWS8"/>
<dbReference type="PROSITE" id="PS50800">
    <property type="entry name" value="SAP"/>
    <property type="match status" value="1"/>
</dbReference>
<evidence type="ECO:0000313" key="4">
    <source>
        <dbReference type="Proteomes" id="UP000030762"/>
    </source>
</evidence>
<gene>
    <name evidence="3" type="ORF">SDRG_03348</name>
</gene>
<feature type="compositionally biased region" description="Pro residues" evidence="1">
    <location>
        <begin position="89"/>
        <end position="99"/>
    </location>
</feature>
<dbReference type="EMBL" id="JH767139">
    <property type="protein sequence ID" value="EQC39141.1"/>
    <property type="molecule type" value="Genomic_DNA"/>
</dbReference>
<dbReference type="InterPro" id="IPR003034">
    <property type="entry name" value="SAP_dom"/>
</dbReference>
<dbReference type="AlphaFoldDB" id="T0QWS8"/>
<feature type="region of interest" description="Disordered" evidence="1">
    <location>
        <begin position="50"/>
        <end position="113"/>
    </location>
</feature>
<feature type="compositionally biased region" description="Pro residues" evidence="1">
    <location>
        <begin position="278"/>
        <end position="288"/>
    </location>
</feature>
<reference evidence="3 4" key="1">
    <citation type="submission" date="2012-04" db="EMBL/GenBank/DDBJ databases">
        <title>The Genome Sequence of Saprolegnia declina VS20.</title>
        <authorList>
            <consortium name="The Broad Institute Genome Sequencing Platform"/>
            <person name="Russ C."/>
            <person name="Nusbaum C."/>
            <person name="Tyler B."/>
            <person name="van West P."/>
            <person name="Dieguez-Uribeondo J."/>
            <person name="de Bruijn I."/>
            <person name="Tripathy S."/>
            <person name="Jiang R."/>
            <person name="Young S.K."/>
            <person name="Zeng Q."/>
            <person name="Gargeya S."/>
            <person name="Fitzgerald M."/>
            <person name="Haas B."/>
            <person name="Abouelleil A."/>
            <person name="Alvarado L."/>
            <person name="Arachchi H.M."/>
            <person name="Berlin A."/>
            <person name="Chapman S.B."/>
            <person name="Goldberg J."/>
            <person name="Griggs A."/>
            <person name="Gujja S."/>
            <person name="Hansen M."/>
            <person name="Howarth C."/>
            <person name="Imamovic A."/>
            <person name="Larimer J."/>
            <person name="McCowen C."/>
            <person name="Montmayeur A."/>
            <person name="Murphy C."/>
            <person name="Neiman D."/>
            <person name="Pearson M."/>
            <person name="Priest M."/>
            <person name="Roberts A."/>
            <person name="Saif S."/>
            <person name="Shea T."/>
            <person name="Sisk P."/>
            <person name="Sykes S."/>
            <person name="Wortman J."/>
            <person name="Nusbaum C."/>
            <person name="Birren B."/>
        </authorList>
    </citation>
    <scope>NUCLEOTIDE SEQUENCE [LARGE SCALE GENOMIC DNA]</scope>
    <source>
        <strain evidence="3 4">VS20</strain>
    </source>
</reference>
<feature type="compositionally biased region" description="Acidic residues" evidence="1">
    <location>
        <begin position="65"/>
        <end position="77"/>
    </location>
</feature>
<sequence>MRDAALLDMSTPDLRKLCKALQLPSSGTKSDVLSTLHQHYRLPEAPSVDGCVVVDAPTPASSSAEESDIEDEIEEPPNQESGGMSQTTPSPPCTPPEPPATTATPTQHTRRPDTVQQAYWDTVLADGMDGLNILDPEMYEDLSSMFRAHLVVVIAPPEAPLSPLPRSTASPATAAKMPTATTTLDLEGWHAEPPIKKPMQPLVVAKPSPPPETITARRSSTRLNVAQPKPKKQSKRSLAVAAQEAQQRPAADVKRKRGRPRKDPSATPQKRARKTPSALPPVGLPPAPALGTLTPAWRTFFRKLASLE</sequence>
<dbReference type="Pfam" id="PF02037">
    <property type="entry name" value="SAP"/>
    <property type="match status" value="1"/>
</dbReference>
<dbReference type="GeneID" id="19944075"/>
<keyword evidence="4" id="KW-1185">Reference proteome</keyword>
<evidence type="ECO:0000259" key="2">
    <source>
        <dbReference type="PROSITE" id="PS50800"/>
    </source>
</evidence>
<dbReference type="RefSeq" id="XP_008607202.1">
    <property type="nucleotide sequence ID" value="XM_008608980.1"/>
</dbReference>
<dbReference type="VEuPathDB" id="FungiDB:SDRG_03348"/>
<dbReference type="SMART" id="SM00513">
    <property type="entry name" value="SAP"/>
    <property type="match status" value="1"/>
</dbReference>
<name>T0QWS8_SAPDV</name>
<evidence type="ECO:0000313" key="3">
    <source>
        <dbReference type="EMBL" id="EQC39141.1"/>
    </source>
</evidence>
<protein>
    <recommendedName>
        <fullName evidence="2">SAP domain-containing protein</fullName>
    </recommendedName>
</protein>
<organism evidence="3 4">
    <name type="scientific">Saprolegnia diclina (strain VS20)</name>
    <dbReference type="NCBI Taxonomy" id="1156394"/>
    <lineage>
        <taxon>Eukaryota</taxon>
        <taxon>Sar</taxon>
        <taxon>Stramenopiles</taxon>
        <taxon>Oomycota</taxon>
        <taxon>Saprolegniomycetes</taxon>
        <taxon>Saprolegniales</taxon>
        <taxon>Saprolegniaceae</taxon>
        <taxon>Saprolegnia</taxon>
    </lineage>
</organism>
<feature type="region of interest" description="Disordered" evidence="1">
    <location>
        <begin position="191"/>
        <end position="293"/>
    </location>
</feature>